<accession>A0AAV1WQX0</accession>
<reference evidence="3 4" key="1">
    <citation type="submission" date="2024-03" db="EMBL/GenBank/DDBJ databases">
        <authorList>
            <person name="Martinez-Hernandez J."/>
        </authorList>
    </citation>
    <scope>NUCLEOTIDE SEQUENCE [LARGE SCALE GENOMIC DNA]</scope>
</reference>
<keyword evidence="4" id="KW-1185">Reference proteome</keyword>
<dbReference type="AlphaFoldDB" id="A0AAV1WQX0"/>
<keyword evidence="2" id="KW-0472">Membrane</keyword>
<evidence type="ECO:0000313" key="3">
    <source>
        <dbReference type="EMBL" id="CAL0311735.1"/>
    </source>
</evidence>
<keyword evidence="2" id="KW-0812">Transmembrane</keyword>
<name>A0AAV1WQX0_LUPLU</name>
<dbReference type="Proteomes" id="UP001497480">
    <property type="component" value="Unassembled WGS sequence"/>
</dbReference>
<keyword evidence="2" id="KW-1133">Transmembrane helix</keyword>
<feature type="region of interest" description="Disordered" evidence="1">
    <location>
        <begin position="34"/>
        <end position="61"/>
    </location>
</feature>
<sequence length="119" mass="13324">MASHLVSEGGMRKREKEKFCSLSHHQSYGYHRLESHSAIQPEENSKEHNIGSEKSANKRTGRKQAQMLGTFGFSYLASSFIYIVTKVKAFYNGFLGDAASQSIEAPMTETYFSVPVIPN</sequence>
<feature type="transmembrane region" description="Helical" evidence="2">
    <location>
        <begin position="67"/>
        <end position="85"/>
    </location>
</feature>
<evidence type="ECO:0000256" key="2">
    <source>
        <dbReference type="SAM" id="Phobius"/>
    </source>
</evidence>
<comment type="caution">
    <text evidence="3">The sequence shown here is derived from an EMBL/GenBank/DDBJ whole genome shotgun (WGS) entry which is preliminary data.</text>
</comment>
<dbReference type="EMBL" id="CAXHTB010000009">
    <property type="protein sequence ID" value="CAL0311735.1"/>
    <property type="molecule type" value="Genomic_DNA"/>
</dbReference>
<proteinExistence type="predicted"/>
<evidence type="ECO:0000313" key="4">
    <source>
        <dbReference type="Proteomes" id="UP001497480"/>
    </source>
</evidence>
<gene>
    <name evidence="3" type="ORF">LLUT_LOCUS12795</name>
</gene>
<evidence type="ECO:0000256" key="1">
    <source>
        <dbReference type="SAM" id="MobiDB-lite"/>
    </source>
</evidence>
<organism evidence="3 4">
    <name type="scientific">Lupinus luteus</name>
    <name type="common">European yellow lupine</name>
    <dbReference type="NCBI Taxonomy" id="3873"/>
    <lineage>
        <taxon>Eukaryota</taxon>
        <taxon>Viridiplantae</taxon>
        <taxon>Streptophyta</taxon>
        <taxon>Embryophyta</taxon>
        <taxon>Tracheophyta</taxon>
        <taxon>Spermatophyta</taxon>
        <taxon>Magnoliopsida</taxon>
        <taxon>eudicotyledons</taxon>
        <taxon>Gunneridae</taxon>
        <taxon>Pentapetalae</taxon>
        <taxon>rosids</taxon>
        <taxon>fabids</taxon>
        <taxon>Fabales</taxon>
        <taxon>Fabaceae</taxon>
        <taxon>Papilionoideae</taxon>
        <taxon>50 kb inversion clade</taxon>
        <taxon>genistoids sensu lato</taxon>
        <taxon>core genistoids</taxon>
        <taxon>Genisteae</taxon>
        <taxon>Lupinus</taxon>
    </lineage>
</organism>
<protein>
    <submittedName>
        <fullName evidence="3">Uncharacterized protein</fullName>
    </submittedName>
</protein>